<gene>
    <name evidence="9" type="ORF">ACFOZ8_18200</name>
</gene>
<keyword evidence="3" id="KW-0813">Transport</keyword>
<comment type="caution">
    <text evidence="9">The sequence shown here is derived from an EMBL/GenBank/DDBJ whole genome shotgun (WGS) entry which is preliminary data.</text>
</comment>
<dbReference type="RefSeq" id="WP_377720192.1">
    <property type="nucleotide sequence ID" value="NZ_JBHSAM010000028.1"/>
</dbReference>
<evidence type="ECO:0000256" key="5">
    <source>
        <dbReference type="ARBA" id="ARBA00022692"/>
    </source>
</evidence>
<feature type="transmembrane region" description="Helical" evidence="8">
    <location>
        <begin position="305"/>
        <end position="322"/>
    </location>
</feature>
<evidence type="ECO:0000256" key="2">
    <source>
        <dbReference type="ARBA" id="ARBA00007998"/>
    </source>
</evidence>
<feature type="transmembrane region" description="Helical" evidence="8">
    <location>
        <begin position="146"/>
        <end position="164"/>
    </location>
</feature>
<comment type="subcellular location">
    <subcellularLocation>
        <location evidence="1">Membrane</location>
        <topology evidence="1">Multi-pass membrane protein</topology>
    </subcellularLocation>
</comment>
<organism evidence="9 10">
    <name type="scientific">Paenibacillus xanthanilyticus</name>
    <dbReference type="NCBI Taxonomy" id="1783531"/>
    <lineage>
        <taxon>Bacteria</taxon>
        <taxon>Bacillati</taxon>
        <taxon>Bacillota</taxon>
        <taxon>Bacilli</taxon>
        <taxon>Bacillales</taxon>
        <taxon>Paenibacillaceae</taxon>
        <taxon>Paenibacillus</taxon>
    </lineage>
</organism>
<evidence type="ECO:0000256" key="3">
    <source>
        <dbReference type="ARBA" id="ARBA00022448"/>
    </source>
</evidence>
<dbReference type="EMBL" id="JBHSAM010000028">
    <property type="protein sequence ID" value="MFC4101581.1"/>
    <property type="molecule type" value="Genomic_DNA"/>
</dbReference>
<feature type="transmembrane region" description="Helical" evidence="8">
    <location>
        <begin position="42"/>
        <end position="63"/>
    </location>
</feature>
<dbReference type="InterPro" id="IPR004761">
    <property type="entry name" value="Spore_GerAB"/>
</dbReference>
<evidence type="ECO:0000313" key="9">
    <source>
        <dbReference type="EMBL" id="MFC4101581.1"/>
    </source>
</evidence>
<keyword evidence="4" id="KW-0309">Germination</keyword>
<evidence type="ECO:0000256" key="7">
    <source>
        <dbReference type="ARBA" id="ARBA00023136"/>
    </source>
</evidence>
<protein>
    <submittedName>
        <fullName evidence="9">Endospore germination permease</fullName>
    </submittedName>
</protein>
<dbReference type="NCBIfam" id="TIGR00912">
    <property type="entry name" value="2A0309"/>
    <property type="match status" value="1"/>
</dbReference>
<evidence type="ECO:0000313" key="10">
    <source>
        <dbReference type="Proteomes" id="UP001595715"/>
    </source>
</evidence>
<feature type="transmembrane region" description="Helical" evidence="8">
    <location>
        <begin position="12"/>
        <end position="30"/>
    </location>
</feature>
<reference evidence="10" key="1">
    <citation type="journal article" date="2019" name="Int. J. Syst. Evol. Microbiol.">
        <title>The Global Catalogue of Microorganisms (GCM) 10K type strain sequencing project: providing services to taxonomists for standard genome sequencing and annotation.</title>
        <authorList>
            <consortium name="The Broad Institute Genomics Platform"/>
            <consortium name="The Broad Institute Genome Sequencing Center for Infectious Disease"/>
            <person name="Wu L."/>
            <person name="Ma J."/>
        </authorList>
    </citation>
    <scope>NUCLEOTIDE SEQUENCE [LARGE SCALE GENOMIC DNA]</scope>
    <source>
        <strain evidence="10">IBRC-M 10987</strain>
    </source>
</reference>
<sequence length="367" mass="41811">MKKYALNNITLLQYIMINFGMAVSFGFIELPALMATEAGTDGWISIVIGGLVTMLASLVVIRLMKRFPEGTIFDMLAHYMGKWAGRAAAFLFALYFLLYAYDGLIYTVRLIKGRLLPETPAFLLALMLMLPTYTIARNGLRIVGRYAEFAVLISIWIPFVYLYTVDNLHPLYLMPVLKEGWQPILSAVPGTFFYFLGFVSSVILYPFLNHQKHAPAGLLIANGITMLSYLFITLLCFMFLSPDEAKLIHQPSIYVLKSIELSFIEQVEGLFIAFYAFIFSLAWIPPLYFAVFCTTWIRGKQEHRPHLRGIVILFAASTYFYLPTYDELENISQLLGASGIAIEYVFPGCMLVFLWIYVRLRKGRNET</sequence>
<evidence type="ECO:0000256" key="6">
    <source>
        <dbReference type="ARBA" id="ARBA00022989"/>
    </source>
</evidence>
<feature type="transmembrane region" description="Helical" evidence="8">
    <location>
        <begin position="83"/>
        <end position="101"/>
    </location>
</feature>
<keyword evidence="6 8" id="KW-1133">Transmembrane helix</keyword>
<dbReference type="PANTHER" id="PTHR34975">
    <property type="entry name" value="SPORE GERMINATION PROTEIN A2"/>
    <property type="match status" value="1"/>
</dbReference>
<dbReference type="PANTHER" id="PTHR34975:SF2">
    <property type="entry name" value="SPORE GERMINATION PROTEIN A2"/>
    <property type="match status" value="1"/>
</dbReference>
<dbReference type="Pfam" id="PF03845">
    <property type="entry name" value="Spore_permease"/>
    <property type="match status" value="1"/>
</dbReference>
<name>A0ABV8K6H1_9BACL</name>
<dbReference type="Gene3D" id="1.20.1740.10">
    <property type="entry name" value="Amino acid/polyamine transporter I"/>
    <property type="match status" value="1"/>
</dbReference>
<evidence type="ECO:0000256" key="4">
    <source>
        <dbReference type="ARBA" id="ARBA00022544"/>
    </source>
</evidence>
<feature type="transmembrane region" description="Helical" evidence="8">
    <location>
        <begin position="219"/>
        <end position="240"/>
    </location>
</feature>
<keyword evidence="10" id="KW-1185">Reference proteome</keyword>
<dbReference type="Proteomes" id="UP001595715">
    <property type="component" value="Unassembled WGS sequence"/>
</dbReference>
<comment type="similarity">
    <text evidence="2">Belongs to the amino acid-polyamine-organocation (APC) superfamily. Spore germination protein (SGP) (TC 2.A.3.9) family.</text>
</comment>
<keyword evidence="5 8" id="KW-0812">Transmembrane</keyword>
<keyword evidence="7 8" id="KW-0472">Membrane</keyword>
<evidence type="ECO:0000256" key="1">
    <source>
        <dbReference type="ARBA" id="ARBA00004141"/>
    </source>
</evidence>
<accession>A0ABV8K6H1</accession>
<feature type="transmembrane region" description="Helical" evidence="8">
    <location>
        <begin position="184"/>
        <end position="207"/>
    </location>
</feature>
<feature type="transmembrane region" description="Helical" evidence="8">
    <location>
        <begin position="270"/>
        <end position="293"/>
    </location>
</feature>
<proteinExistence type="inferred from homology"/>
<feature type="transmembrane region" description="Helical" evidence="8">
    <location>
        <begin position="334"/>
        <end position="358"/>
    </location>
</feature>
<feature type="transmembrane region" description="Helical" evidence="8">
    <location>
        <begin position="121"/>
        <end position="139"/>
    </location>
</feature>
<evidence type="ECO:0000256" key="8">
    <source>
        <dbReference type="SAM" id="Phobius"/>
    </source>
</evidence>